<protein>
    <submittedName>
        <fullName evidence="1">Uncharacterized protein</fullName>
    </submittedName>
</protein>
<evidence type="ECO:0000313" key="2">
    <source>
        <dbReference type="Proteomes" id="UP001457282"/>
    </source>
</evidence>
<organism evidence="1 2">
    <name type="scientific">Rubus argutus</name>
    <name type="common">Southern blackberry</name>
    <dbReference type="NCBI Taxonomy" id="59490"/>
    <lineage>
        <taxon>Eukaryota</taxon>
        <taxon>Viridiplantae</taxon>
        <taxon>Streptophyta</taxon>
        <taxon>Embryophyta</taxon>
        <taxon>Tracheophyta</taxon>
        <taxon>Spermatophyta</taxon>
        <taxon>Magnoliopsida</taxon>
        <taxon>eudicotyledons</taxon>
        <taxon>Gunneridae</taxon>
        <taxon>Pentapetalae</taxon>
        <taxon>rosids</taxon>
        <taxon>fabids</taxon>
        <taxon>Rosales</taxon>
        <taxon>Rosaceae</taxon>
        <taxon>Rosoideae</taxon>
        <taxon>Rosoideae incertae sedis</taxon>
        <taxon>Rubus</taxon>
    </lineage>
</organism>
<name>A0AAW1W837_RUBAR</name>
<dbReference type="AlphaFoldDB" id="A0AAW1W837"/>
<proteinExistence type="predicted"/>
<reference evidence="1 2" key="1">
    <citation type="journal article" date="2023" name="G3 (Bethesda)">
        <title>A chromosome-length genome assembly and annotation of blackberry (Rubus argutus, cv. 'Hillquist').</title>
        <authorList>
            <person name="Bruna T."/>
            <person name="Aryal R."/>
            <person name="Dudchenko O."/>
            <person name="Sargent D.J."/>
            <person name="Mead D."/>
            <person name="Buti M."/>
            <person name="Cavallini A."/>
            <person name="Hytonen T."/>
            <person name="Andres J."/>
            <person name="Pham M."/>
            <person name="Weisz D."/>
            <person name="Mascagni F."/>
            <person name="Usai G."/>
            <person name="Natali L."/>
            <person name="Bassil N."/>
            <person name="Fernandez G.E."/>
            <person name="Lomsadze A."/>
            <person name="Armour M."/>
            <person name="Olukolu B."/>
            <person name="Poorten T."/>
            <person name="Britton C."/>
            <person name="Davik J."/>
            <person name="Ashrafi H."/>
            <person name="Aiden E.L."/>
            <person name="Borodovsky M."/>
            <person name="Worthington M."/>
        </authorList>
    </citation>
    <scope>NUCLEOTIDE SEQUENCE [LARGE SCALE GENOMIC DNA]</scope>
    <source>
        <strain evidence="1">PI 553951</strain>
    </source>
</reference>
<gene>
    <name evidence="1" type="ORF">M0R45_028682</name>
</gene>
<comment type="caution">
    <text evidence="1">The sequence shown here is derived from an EMBL/GenBank/DDBJ whole genome shotgun (WGS) entry which is preliminary data.</text>
</comment>
<keyword evidence="2" id="KW-1185">Reference proteome</keyword>
<evidence type="ECO:0000313" key="1">
    <source>
        <dbReference type="EMBL" id="KAK9920121.1"/>
    </source>
</evidence>
<accession>A0AAW1W837</accession>
<dbReference type="EMBL" id="JBEDUW010000006">
    <property type="protein sequence ID" value="KAK9920121.1"/>
    <property type="molecule type" value="Genomic_DNA"/>
</dbReference>
<sequence length="145" mass="14944">MDSKNGESKAVLGEAKVVGDGPTAENGGDRLRFKRIRVELAWVAPIGAISHGWAEWVPGSIGWADLGLIVAFNGGNVERSRQLGKRIDAGGENRGQIGDAGRIGGAARVCRGGTAESSACTEEARMIGLHSGVGNFSKGAMGVTL</sequence>
<dbReference type="Proteomes" id="UP001457282">
    <property type="component" value="Unassembled WGS sequence"/>
</dbReference>